<proteinExistence type="predicted"/>
<sequence length="82" mass="9448">MGIESVTTEDREGYCNYIEKLEKHYWDREGLVSDLVESIIIENPKDEENYSRDENSNDAEDGHHSYSDSGEYSSDSNLARPL</sequence>
<dbReference type="EMBL" id="JAJSOF020000013">
    <property type="protein sequence ID" value="KAJ4442345.1"/>
    <property type="molecule type" value="Genomic_DNA"/>
</dbReference>
<reference evidence="2 3" key="1">
    <citation type="journal article" date="2022" name="Allergy">
        <title>Genome assembly and annotation of Periplaneta americana reveal a comprehensive cockroach allergen profile.</title>
        <authorList>
            <person name="Wang L."/>
            <person name="Xiong Q."/>
            <person name="Saelim N."/>
            <person name="Wang L."/>
            <person name="Nong W."/>
            <person name="Wan A.T."/>
            <person name="Shi M."/>
            <person name="Liu X."/>
            <person name="Cao Q."/>
            <person name="Hui J.H.L."/>
            <person name="Sookrung N."/>
            <person name="Leung T.F."/>
            <person name="Tungtrongchitr A."/>
            <person name="Tsui S.K.W."/>
        </authorList>
    </citation>
    <scope>NUCLEOTIDE SEQUENCE [LARGE SCALE GENOMIC DNA]</scope>
    <source>
        <strain evidence="2">PWHHKU_190912</strain>
    </source>
</reference>
<evidence type="ECO:0000256" key="1">
    <source>
        <dbReference type="SAM" id="MobiDB-lite"/>
    </source>
</evidence>
<keyword evidence="3" id="KW-1185">Reference proteome</keyword>
<name>A0ABQ8T763_PERAM</name>
<dbReference type="Proteomes" id="UP001148838">
    <property type="component" value="Unassembled WGS sequence"/>
</dbReference>
<gene>
    <name evidence="2" type="ORF">ANN_03931</name>
</gene>
<feature type="compositionally biased region" description="Basic and acidic residues" evidence="1">
    <location>
        <begin position="43"/>
        <end position="66"/>
    </location>
</feature>
<feature type="compositionally biased region" description="Low complexity" evidence="1">
    <location>
        <begin position="67"/>
        <end position="76"/>
    </location>
</feature>
<feature type="region of interest" description="Disordered" evidence="1">
    <location>
        <begin position="42"/>
        <end position="82"/>
    </location>
</feature>
<comment type="caution">
    <text evidence="2">The sequence shown here is derived from an EMBL/GenBank/DDBJ whole genome shotgun (WGS) entry which is preliminary data.</text>
</comment>
<evidence type="ECO:0000313" key="2">
    <source>
        <dbReference type="EMBL" id="KAJ4442345.1"/>
    </source>
</evidence>
<protein>
    <submittedName>
        <fullName evidence="2">Uncharacterized protein</fullName>
    </submittedName>
</protein>
<evidence type="ECO:0000313" key="3">
    <source>
        <dbReference type="Proteomes" id="UP001148838"/>
    </source>
</evidence>
<accession>A0ABQ8T763</accession>
<organism evidence="2 3">
    <name type="scientific">Periplaneta americana</name>
    <name type="common">American cockroach</name>
    <name type="synonym">Blatta americana</name>
    <dbReference type="NCBI Taxonomy" id="6978"/>
    <lineage>
        <taxon>Eukaryota</taxon>
        <taxon>Metazoa</taxon>
        <taxon>Ecdysozoa</taxon>
        <taxon>Arthropoda</taxon>
        <taxon>Hexapoda</taxon>
        <taxon>Insecta</taxon>
        <taxon>Pterygota</taxon>
        <taxon>Neoptera</taxon>
        <taxon>Polyneoptera</taxon>
        <taxon>Dictyoptera</taxon>
        <taxon>Blattodea</taxon>
        <taxon>Blattoidea</taxon>
        <taxon>Blattidae</taxon>
        <taxon>Blattinae</taxon>
        <taxon>Periplaneta</taxon>
    </lineage>
</organism>